<accession>A0A2T3BEI7</accession>
<dbReference type="Proteomes" id="UP000241818">
    <property type="component" value="Unassembled WGS sequence"/>
</dbReference>
<dbReference type="AlphaFoldDB" id="A0A2T3BEI7"/>
<feature type="compositionally biased region" description="Basic and acidic residues" evidence="1">
    <location>
        <begin position="366"/>
        <end position="383"/>
    </location>
</feature>
<gene>
    <name evidence="2" type="ORF">M430DRAFT_15072</name>
</gene>
<dbReference type="GeneID" id="36571259"/>
<sequence>MEYHRRGKTKHNGVATEHQKFEVQRRLLAEADFCGADEARRHGGIAPIAEPSRSIPALGAGDDYILKWIAQTDMESSMHSRGSNVDQNKHEYGKTSKKPQAHFQSFHETTHDAGDYPEVRRKRRRDSSSSDSSLLEPAVKSKLDQVVRGQVKPDISEEQEKPSSHPQKKRKPEPSDEGTSVQFSNPLETFEKRPRRKTRDDRYEPKKKMKKSEKPNEGKRSRTKREKKGDKRKAAKKAGEDLMQNFSSNRIAQERLTIRPPHGLGVFNNGRASSPIRRRGLADLAFSEMRFLQRSSHVPSTKKKDTIVPKSREKETRRAERARDEISTFFKPKRTPLEETEANAGPGASSTYMSDQHPIARKRASEHHYTKEHIRSQPEHSPKYQHVEFQSAPFSDTTRVSSDLSHSRQLSRNFPDTISTSSGEASTCVTWSETQFSPITTTAAWRQLNNAYQYQTSPIPNAVKRLIENTGIFRDTGIVMSPDLNRPRERTSLDKRCQTLHLSTNVPSVDRSCGISGSAASPSSKSPDFHRKRPLSGGDSRSPRSPRLSGSQGDSQKQGGTQQADSRRFNNSTHSPVRIAPTRSGQTIIENYEAKSGWHQHQDPIRSVHPDTNTLDYQAQKACESAPVNREQLAQNARIKRPPTELPAAEDSREEVLQYGMKAQTQDQRNANYPDKTDQPNALIVPRPGEGTSEIASSRGRKTPLRISSAQATSEHESRARETIQAMQQDFDLDAPVVTHPNSDLFVNEPATRCSSMRPLRNGLSTETAAPLRQDIKKDLVNRDGDSLPALLIGGFWKTRDHEMNARLSRLSPIPEHAPLYVHQLQRSQFHEERVPHEENYISHSSQEHFGNEGYEMLPYLEDVEFDLWERNSGTVLPQGNNHFSGISHQGMETFEDYSGGHNFIPEIWDEEDHAVLETENYDLWDEPEQNAIPSYETFEGVYRGNTFGQPYGEDARYEQPTNEEEGLMQGFWRPYRSY</sequence>
<feature type="region of interest" description="Disordered" evidence="1">
    <location>
        <begin position="508"/>
        <end position="585"/>
    </location>
</feature>
<feature type="region of interest" description="Disordered" evidence="1">
    <location>
        <begin position="77"/>
        <end position="274"/>
    </location>
</feature>
<protein>
    <submittedName>
        <fullName evidence="2">Uncharacterized protein</fullName>
    </submittedName>
</protein>
<feature type="compositionally biased region" description="Basic and acidic residues" evidence="1">
    <location>
        <begin position="154"/>
        <end position="163"/>
    </location>
</feature>
<feature type="region of interest" description="Disordered" evidence="1">
    <location>
        <begin position="631"/>
        <end position="717"/>
    </location>
</feature>
<feature type="compositionally biased region" description="Polar residues" evidence="1">
    <location>
        <begin position="77"/>
        <end position="86"/>
    </location>
</feature>
<feature type="compositionally biased region" description="Low complexity" evidence="1">
    <location>
        <begin position="512"/>
        <end position="526"/>
    </location>
</feature>
<feature type="compositionally biased region" description="Basic residues" evidence="1">
    <location>
        <begin position="221"/>
        <end position="236"/>
    </location>
</feature>
<dbReference type="EMBL" id="KZ679006">
    <property type="protein sequence ID" value="PSS27811.1"/>
    <property type="molecule type" value="Genomic_DNA"/>
</dbReference>
<organism evidence="2 3">
    <name type="scientific">Amorphotheca resinae ATCC 22711</name>
    <dbReference type="NCBI Taxonomy" id="857342"/>
    <lineage>
        <taxon>Eukaryota</taxon>
        <taxon>Fungi</taxon>
        <taxon>Dikarya</taxon>
        <taxon>Ascomycota</taxon>
        <taxon>Pezizomycotina</taxon>
        <taxon>Leotiomycetes</taxon>
        <taxon>Helotiales</taxon>
        <taxon>Amorphothecaceae</taxon>
        <taxon>Amorphotheca</taxon>
    </lineage>
</organism>
<proteinExistence type="predicted"/>
<evidence type="ECO:0000256" key="1">
    <source>
        <dbReference type="SAM" id="MobiDB-lite"/>
    </source>
</evidence>
<dbReference type="InParanoid" id="A0A2T3BEI7"/>
<feature type="compositionally biased region" description="Low complexity" evidence="1">
    <location>
        <begin position="535"/>
        <end position="563"/>
    </location>
</feature>
<feature type="compositionally biased region" description="Basic and acidic residues" evidence="1">
    <location>
        <begin position="302"/>
        <end position="322"/>
    </location>
</feature>
<dbReference type="OrthoDB" id="2537141at2759"/>
<dbReference type="RefSeq" id="XP_024725336.1">
    <property type="nucleotide sequence ID" value="XM_024863178.1"/>
</dbReference>
<keyword evidence="3" id="KW-1185">Reference proteome</keyword>
<feature type="region of interest" description="Disordered" evidence="1">
    <location>
        <begin position="364"/>
        <end position="383"/>
    </location>
</feature>
<reference evidence="2 3" key="1">
    <citation type="journal article" date="2018" name="New Phytol.">
        <title>Comparative genomics and transcriptomics depict ericoid mycorrhizal fungi as versatile saprotrophs and plant mutualists.</title>
        <authorList>
            <person name="Martino E."/>
            <person name="Morin E."/>
            <person name="Grelet G.A."/>
            <person name="Kuo A."/>
            <person name="Kohler A."/>
            <person name="Daghino S."/>
            <person name="Barry K.W."/>
            <person name="Cichocki N."/>
            <person name="Clum A."/>
            <person name="Dockter R.B."/>
            <person name="Hainaut M."/>
            <person name="Kuo R.C."/>
            <person name="LaButti K."/>
            <person name="Lindahl B.D."/>
            <person name="Lindquist E.A."/>
            <person name="Lipzen A."/>
            <person name="Khouja H.R."/>
            <person name="Magnuson J."/>
            <person name="Murat C."/>
            <person name="Ohm R.A."/>
            <person name="Singer S.W."/>
            <person name="Spatafora J.W."/>
            <person name="Wang M."/>
            <person name="Veneault-Fourrey C."/>
            <person name="Henrissat B."/>
            <person name="Grigoriev I.V."/>
            <person name="Martin F.M."/>
            <person name="Perotto S."/>
        </authorList>
    </citation>
    <scope>NUCLEOTIDE SEQUENCE [LARGE SCALE GENOMIC DNA]</scope>
    <source>
        <strain evidence="2 3">ATCC 22711</strain>
    </source>
</reference>
<dbReference type="STRING" id="857342.A0A2T3BEI7"/>
<evidence type="ECO:0000313" key="3">
    <source>
        <dbReference type="Proteomes" id="UP000241818"/>
    </source>
</evidence>
<feature type="compositionally biased region" description="Basic and acidic residues" evidence="1">
    <location>
        <begin position="198"/>
        <end position="220"/>
    </location>
</feature>
<feature type="compositionally biased region" description="Polar residues" evidence="1">
    <location>
        <begin position="177"/>
        <end position="187"/>
    </location>
</feature>
<feature type="compositionally biased region" description="Basic and acidic residues" evidence="1">
    <location>
        <begin position="108"/>
        <end position="119"/>
    </location>
</feature>
<feature type="region of interest" description="Disordered" evidence="1">
    <location>
        <begin position="295"/>
        <end position="322"/>
    </location>
</feature>
<evidence type="ECO:0000313" key="2">
    <source>
        <dbReference type="EMBL" id="PSS27811.1"/>
    </source>
</evidence>
<name>A0A2T3BEI7_AMORE</name>